<organism evidence="1 2">
    <name type="scientific">Vaccinium darrowii</name>
    <dbReference type="NCBI Taxonomy" id="229202"/>
    <lineage>
        <taxon>Eukaryota</taxon>
        <taxon>Viridiplantae</taxon>
        <taxon>Streptophyta</taxon>
        <taxon>Embryophyta</taxon>
        <taxon>Tracheophyta</taxon>
        <taxon>Spermatophyta</taxon>
        <taxon>Magnoliopsida</taxon>
        <taxon>eudicotyledons</taxon>
        <taxon>Gunneridae</taxon>
        <taxon>Pentapetalae</taxon>
        <taxon>asterids</taxon>
        <taxon>Ericales</taxon>
        <taxon>Ericaceae</taxon>
        <taxon>Vaccinioideae</taxon>
        <taxon>Vaccinieae</taxon>
        <taxon>Vaccinium</taxon>
    </lineage>
</organism>
<evidence type="ECO:0000313" key="1">
    <source>
        <dbReference type="EMBL" id="KAH7857788.1"/>
    </source>
</evidence>
<gene>
    <name evidence="1" type="ORF">Vadar_016462</name>
</gene>
<keyword evidence="2" id="KW-1185">Reference proteome</keyword>
<accession>A0ACB7YWY3</accession>
<dbReference type="Proteomes" id="UP000828048">
    <property type="component" value="Chromosome 3"/>
</dbReference>
<protein>
    <submittedName>
        <fullName evidence="1">Uncharacterized protein</fullName>
    </submittedName>
</protein>
<dbReference type="EMBL" id="CM037153">
    <property type="protein sequence ID" value="KAH7857788.1"/>
    <property type="molecule type" value="Genomic_DNA"/>
</dbReference>
<proteinExistence type="predicted"/>
<name>A0ACB7YWY3_9ERIC</name>
<comment type="caution">
    <text evidence="1">The sequence shown here is derived from an EMBL/GenBank/DDBJ whole genome shotgun (WGS) entry which is preliminary data.</text>
</comment>
<evidence type="ECO:0000313" key="2">
    <source>
        <dbReference type="Proteomes" id="UP000828048"/>
    </source>
</evidence>
<reference evidence="1 2" key="1">
    <citation type="journal article" date="2021" name="Hortic Res">
        <title>High-quality reference genome and annotation aids understanding of berry development for evergreen blueberry (Vaccinium darrowii).</title>
        <authorList>
            <person name="Yu J."/>
            <person name="Hulse-Kemp A.M."/>
            <person name="Babiker E."/>
            <person name="Staton M."/>
        </authorList>
    </citation>
    <scope>NUCLEOTIDE SEQUENCE [LARGE SCALE GENOMIC DNA]</scope>
    <source>
        <strain evidence="2">cv. NJ 8807/NJ 8810</strain>
        <tissue evidence="1">Young leaf</tissue>
    </source>
</reference>
<sequence>MEEVSRWNPPNYGTLKINSDHAFDVSKKRCGIGLVARDYLVQVTLVAAIPIFNARSAEIVEALGLRWAVTMAKEKGVLHNLIDEVALGNCKRET</sequence>